<feature type="transmembrane region" description="Helical" evidence="2">
    <location>
        <begin position="187"/>
        <end position="207"/>
    </location>
</feature>
<feature type="transmembrane region" description="Helical" evidence="2">
    <location>
        <begin position="67"/>
        <end position="89"/>
    </location>
</feature>
<keyword evidence="2" id="KW-0812">Transmembrane</keyword>
<keyword evidence="2" id="KW-1133">Transmembrane helix</keyword>
<dbReference type="PANTHER" id="PTHR38848">
    <property type="entry name" value="G-PROTEIN COUPLED RECEPTORS FAMILY 3 PROFILE DOMAIN-CONTAINING PROTEIN"/>
    <property type="match status" value="1"/>
</dbReference>
<feature type="transmembrane region" description="Helical" evidence="2">
    <location>
        <begin position="28"/>
        <end position="46"/>
    </location>
</feature>
<evidence type="ECO:0000256" key="2">
    <source>
        <dbReference type="SAM" id="Phobius"/>
    </source>
</evidence>
<feature type="transmembrane region" description="Helical" evidence="2">
    <location>
        <begin position="219"/>
        <end position="243"/>
    </location>
</feature>
<reference evidence="3 4" key="1">
    <citation type="journal article" date="2019" name="Nat. Ecol. Evol.">
        <title>Megaphylogeny resolves global patterns of mushroom evolution.</title>
        <authorList>
            <person name="Varga T."/>
            <person name="Krizsan K."/>
            <person name="Foldi C."/>
            <person name="Dima B."/>
            <person name="Sanchez-Garcia M."/>
            <person name="Sanchez-Ramirez S."/>
            <person name="Szollosi G.J."/>
            <person name="Szarkandi J.G."/>
            <person name="Papp V."/>
            <person name="Albert L."/>
            <person name="Andreopoulos W."/>
            <person name="Angelini C."/>
            <person name="Antonin V."/>
            <person name="Barry K.W."/>
            <person name="Bougher N.L."/>
            <person name="Buchanan P."/>
            <person name="Buyck B."/>
            <person name="Bense V."/>
            <person name="Catcheside P."/>
            <person name="Chovatia M."/>
            <person name="Cooper J."/>
            <person name="Damon W."/>
            <person name="Desjardin D."/>
            <person name="Finy P."/>
            <person name="Geml J."/>
            <person name="Haridas S."/>
            <person name="Hughes K."/>
            <person name="Justo A."/>
            <person name="Karasinski D."/>
            <person name="Kautmanova I."/>
            <person name="Kiss B."/>
            <person name="Kocsube S."/>
            <person name="Kotiranta H."/>
            <person name="LaButti K.M."/>
            <person name="Lechner B.E."/>
            <person name="Liimatainen K."/>
            <person name="Lipzen A."/>
            <person name="Lukacs Z."/>
            <person name="Mihaltcheva S."/>
            <person name="Morgado L.N."/>
            <person name="Niskanen T."/>
            <person name="Noordeloos M.E."/>
            <person name="Ohm R.A."/>
            <person name="Ortiz-Santana B."/>
            <person name="Ovrebo C."/>
            <person name="Racz N."/>
            <person name="Riley R."/>
            <person name="Savchenko A."/>
            <person name="Shiryaev A."/>
            <person name="Soop K."/>
            <person name="Spirin V."/>
            <person name="Szebenyi C."/>
            <person name="Tomsovsky M."/>
            <person name="Tulloss R.E."/>
            <person name="Uehling J."/>
            <person name="Grigoriev I.V."/>
            <person name="Vagvolgyi C."/>
            <person name="Papp T."/>
            <person name="Martin F.M."/>
            <person name="Miettinen O."/>
            <person name="Hibbett D.S."/>
            <person name="Nagy L.G."/>
        </authorList>
    </citation>
    <scope>NUCLEOTIDE SEQUENCE [LARGE SCALE GENOMIC DNA]</scope>
    <source>
        <strain evidence="3 4">OMC1185</strain>
    </source>
</reference>
<dbReference type="EMBL" id="ML213523">
    <property type="protein sequence ID" value="TFK47670.1"/>
    <property type="molecule type" value="Genomic_DNA"/>
</dbReference>
<feature type="region of interest" description="Disordered" evidence="1">
    <location>
        <begin position="277"/>
        <end position="300"/>
    </location>
</feature>
<dbReference type="PANTHER" id="PTHR38848:SF3">
    <property type="entry name" value="G-PROTEIN COUPLED RECEPTORS FAMILY 3 PROFILE DOMAIN-CONTAINING PROTEIN"/>
    <property type="match status" value="1"/>
</dbReference>
<gene>
    <name evidence="3" type="ORF">OE88DRAFT_1738570</name>
</gene>
<name>A0A5C3MRM6_9AGAM</name>
<feature type="transmembrane region" description="Helical" evidence="2">
    <location>
        <begin position="143"/>
        <end position="167"/>
    </location>
</feature>
<organism evidence="3 4">
    <name type="scientific">Heliocybe sulcata</name>
    <dbReference type="NCBI Taxonomy" id="5364"/>
    <lineage>
        <taxon>Eukaryota</taxon>
        <taxon>Fungi</taxon>
        <taxon>Dikarya</taxon>
        <taxon>Basidiomycota</taxon>
        <taxon>Agaricomycotina</taxon>
        <taxon>Agaricomycetes</taxon>
        <taxon>Gloeophyllales</taxon>
        <taxon>Gloeophyllaceae</taxon>
        <taxon>Heliocybe</taxon>
    </lineage>
</organism>
<evidence type="ECO:0000256" key="1">
    <source>
        <dbReference type="SAM" id="MobiDB-lite"/>
    </source>
</evidence>
<evidence type="ECO:0000313" key="3">
    <source>
        <dbReference type="EMBL" id="TFK47670.1"/>
    </source>
</evidence>
<keyword evidence="2" id="KW-0472">Membrane</keyword>
<dbReference type="AlphaFoldDB" id="A0A5C3MRM6"/>
<evidence type="ECO:0000313" key="4">
    <source>
        <dbReference type="Proteomes" id="UP000305948"/>
    </source>
</evidence>
<proteinExistence type="predicted"/>
<accession>A0A5C3MRM6</accession>
<protein>
    <recommendedName>
        <fullName evidence="5">Transmembrane protein</fullName>
    </recommendedName>
</protein>
<evidence type="ECO:0008006" key="5">
    <source>
        <dbReference type="Google" id="ProtNLM"/>
    </source>
</evidence>
<sequence length="426" mass="46503">MPAISSSSLATGMGGSEHMMFPSTGRQILAAFIHFMGVSILAHCLSRRINMEHLTSWSGFAQLSWPRALIMLVFLDSWLFIFTSGMIIFGAGMELNKTVCALGIDICIAFYATSKVFIYWFLIEKVFLVWSPGAGAKRLQSKVYIGCLAMLSLYSVVVVVIVLGRVSLFREDGACTVGLQPHASATLVAYDLFINLVLNALFLYPLIRSRHMNPSIKRVASRTLLASIVALTTSTVNMLILTLMHGKQLGWVCLGSCGTDVVINALVLFWVTGGAGSGSSGNLSAPPVKPPLSPMSPMSGRDNKMNSPRLPGGGFDYLPSGHETHVPSPSNLAFMAHQAQEPRRVYMATRSKSRLGGILDFFRRSRAHREEHSLQVHVTTFREVDMPPAQATQMTIDEMDSPKQPADKDIVAEEHVVALHPEPATP</sequence>
<feature type="transmembrane region" description="Helical" evidence="2">
    <location>
        <begin position="101"/>
        <end position="122"/>
    </location>
</feature>
<keyword evidence="4" id="KW-1185">Reference proteome</keyword>
<dbReference type="OrthoDB" id="3210850at2759"/>
<dbReference type="Proteomes" id="UP000305948">
    <property type="component" value="Unassembled WGS sequence"/>
</dbReference>